<keyword evidence="2" id="KW-0732">Signal</keyword>
<protein>
    <recommendedName>
        <fullName evidence="5">Phytosulfokine-beta</fullName>
    </recommendedName>
</protein>
<sequence length="136" mass="15129">MKKAYIFLGIFCATLALVSQLAEARPDSGMRSEVWNRRRLRFISADGTLAPSLTESAKDSQVGGNTEGLPQHEKVDGAVQQERRERQETELERTEESDDDEVVCTESGSCYEKRVLTATIDYKADGPNNPITDPPH</sequence>
<dbReference type="Proteomes" id="UP001633002">
    <property type="component" value="Unassembled WGS sequence"/>
</dbReference>
<evidence type="ECO:0000256" key="1">
    <source>
        <dbReference type="SAM" id="MobiDB-lite"/>
    </source>
</evidence>
<name>A0ABD3GLQ4_9MARC</name>
<organism evidence="3 4">
    <name type="scientific">Riccia sorocarpa</name>
    <dbReference type="NCBI Taxonomy" id="122646"/>
    <lineage>
        <taxon>Eukaryota</taxon>
        <taxon>Viridiplantae</taxon>
        <taxon>Streptophyta</taxon>
        <taxon>Embryophyta</taxon>
        <taxon>Marchantiophyta</taxon>
        <taxon>Marchantiopsida</taxon>
        <taxon>Marchantiidae</taxon>
        <taxon>Marchantiales</taxon>
        <taxon>Ricciaceae</taxon>
        <taxon>Riccia</taxon>
    </lineage>
</organism>
<feature type="signal peptide" evidence="2">
    <location>
        <begin position="1"/>
        <end position="24"/>
    </location>
</feature>
<reference evidence="3 4" key="1">
    <citation type="submission" date="2024-09" db="EMBL/GenBank/DDBJ databases">
        <title>Chromosome-scale assembly of Riccia sorocarpa.</title>
        <authorList>
            <person name="Paukszto L."/>
        </authorList>
    </citation>
    <scope>NUCLEOTIDE SEQUENCE [LARGE SCALE GENOMIC DNA]</scope>
    <source>
        <strain evidence="3">LP-2024</strain>
        <tissue evidence="3">Aerial parts of the thallus</tissue>
    </source>
</reference>
<evidence type="ECO:0000313" key="3">
    <source>
        <dbReference type="EMBL" id="KAL3679364.1"/>
    </source>
</evidence>
<gene>
    <name evidence="3" type="ORF">R1sor_022320</name>
</gene>
<feature type="chain" id="PRO_5044814083" description="Phytosulfokine-beta" evidence="2">
    <location>
        <begin position="25"/>
        <end position="136"/>
    </location>
</feature>
<proteinExistence type="predicted"/>
<dbReference type="AlphaFoldDB" id="A0ABD3GLQ4"/>
<accession>A0ABD3GLQ4</accession>
<feature type="region of interest" description="Disordered" evidence="1">
    <location>
        <begin position="51"/>
        <end position="104"/>
    </location>
</feature>
<evidence type="ECO:0008006" key="5">
    <source>
        <dbReference type="Google" id="ProtNLM"/>
    </source>
</evidence>
<evidence type="ECO:0000256" key="2">
    <source>
        <dbReference type="SAM" id="SignalP"/>
    </source>
</evidence>
<evidence type="ECO:0000313" key="4">
    <source>
        <dbReference type="Proteomes" id="UP001633002"/>
    </source>
</evidence>
<comment type="caution">
    <text evidence="3">The sequence shown here is derived from an EMBL/GenBank/DDBJ whole genome shotgun (WGS) entry which is preliminary data.</text>
</comment>
<feature type="compositionally biased region" description="Basic and acidic residues" evidence="1">
    <location>
        <begin position="70"/>
        <end position="94"/>
    </location>
</feature>
<keyword evidence="4" id="KW-1185">Reference proteome</keyword>
<dbReference type="EMBL" id="JBJQOH010000007">
    <property type="protein sequence ID" value="KAL3679364.1"/>
    <property type="molecule type" value="Genomic_DNA"/>
</dbReference>